<comment type="subcellular location">
    <subcellularLocation>
        <location evidence="1">Membrane</location>
        <topology evidence="1">Multi-pass membrane protein</topology>
    </subcellularLocation>
</comment>
<keyword evidence="7 8" id="KW-0807">Transducer</keyword>
<evidence type="ECO:0000256" key="7">
    <source>
        <dbReference type="ARBA" id="ARBA00023224"/>
    </source>
</evidence>
<keyword evidence="6 8" id="KW-0675">Receptor</keyword>
<evidence type="ECO:0000313" key="12">
    <source>
        <dbReference type="EMBL" id="CAF1541406.1"/>
    </source>
</evidence>
<feature type="region of interest" description="Disordered" evidence="9">
    <location>
        <begin position="388"/>
        <end position="407"/>
    </location>
</feature>
<feature type="compositionally biased region" description="Polar residues" evidence="9">
    <location>
        <begin position="389"/>
        <end position="398"/>
    </location>
</feature>
<organism evidence="12 13">
    <name type="scientific">Adineta ricciae</name>
    <name type="common">Rotifer</name>
    <dbReference type="NCBI Taxonomy" id="249248"/>
    <lineage>
        <taxon>Eukaryota</taxon>
        <taxon>Metazoa</taxon>
        <taxon>Spiralia</taxon>
        <taxon>Gnathifera</taxon>
        <taxon>Rotifera</taxon>
        <taxon>Eurotatoria</taxon>
        <taxon>Bdelloidea</taxon>
        <taxon>Adinetida</taxon>
        <taxon>Adinetidae</taxon>
        <taxon>Adineta</taxon>
    </lineage>
</organism>
<evidence type="ECO:0000256" key="6">
    <source>
        <dbReference type="ARBA" id="ARBA00023170"/>
    </source>
</evidence>
<protein>
    <recommendedName>
        <fullName evidence="11">G-protein coupled receptors family 1 profile domain-containing protein</fullName>
    </recommendedName>
</protein>
<keyword evidence="13" id="KW-1185">Reference proteome</keyword>
<keyword evidence="3 10" id="KW-1133">Transmembrane helix</keyword>
<feature type="transmembrane region" description="Helical" evidence="10">
    <location>
        <begin position="48"/>
        <end position="76"/>
    </location>
</feature>
<dbReference type="Pfam" id="PF00001">
    <property type="entry name" value="7tm_1"/>
    <property type="match status" value="1"/>
</dbReference>
<keyword evidence="5 10" id="KW-0472">Membrane</keyword>
<evidence type="ECO:0000259" key="11">
    <source>
        <dbReference type="PROSITE" id="PS50262"/>
    </source>
</evidence>
<dbReference type="Proteomes" id="UP000663828">
    <property type="component" value="Unassembled WGS sequence"/>
</dbReference>
<proteinExistence type="inferred from homology"/>
<sequence length="434" mass="50638">MNTSTSDSALFLPPIFQVTSMDYLFDKDLVLNTSSISTSRDYSSFYRIVIRCLSFYALILVIVGTLGNFLTIIVLCRRKLRRFVTMRYLIAVSVCDIISLYGWNLNNFYKFTISSNGTNLEEKSLVHCRVMSYLTFVGLQLSSWCLTAVSLDRCLSLYFLTWKHKYGKLARTKYHIAFLTIICLLLNSHILFVNGFRTDPPENTIRCYRTRSNKFYIYPQWERVHLVVYNLCPFIIMLSCNTYIIHATIRSARIRTIRRAANGSSKGVFSGASRHRQLSIMLMLVTFAFVILTLPSCIYFVFFRHRMPTNKNSRAFRHMVQICLGSVQFTSHAINFFLYCFSATNFRDELRDFLRDLCLHRSTDSKFRQSRTTTIRLTTFHKSRRVKQQLDSRSTSDNSHAERNHILKSPDTEKVLVNVLPKEDDYRDIENTPN</sequence>
<feature type="transmembrane region" description="Helical" evidence="10">
    <location>
        <begin position="315"/>
        <end position="341"/>
    </location>
</feature>
<evidence type="ECO:0000256" key="1">
    <source>
        <dbReference type="ARBA" id="ARBA00004141"/>
    </source>
</evidence>
<evidence type="ECO:0000256" key="10">
    <source>
        <dbReference type="SAM" id="Phobius"/>
    </source>
</evidence>
<dbReference type="Gene3D" id="1.20.1070.10">
    <property type="entry name" value="Rhodopsin 7-helix transmembrane proteins"/>
    <property type="match status" value="1"/>
</dbReference>
<dbReference type="SUPFAM" id="SSF81321">
    <property type="entry name" value="Family A G protein-coupled receptor-like"/>
    <property type="match status" value="1"/>
</dbReference>
<dbReference type="PRINTS" id="PR00237">
    <property type="entry name" value="GPCRRHODOPSN"/>
</dbReference>
<dbReference type="PROSITE" id="PS50262">
    <property type="entry name" value="G_PROTEIN_RECEP_F1_2"/>
    <property type="match status" value="1"/>
</dbReference>
<comment type="similarity">
    <text evidence="8">Belongs to the G-protein coupled receptor 1 family.</text>
</comment>
<feature type="transmembrane region" description="Helical" evidence="10">
    <location>
        <begin position="226"/>
        <end position="249"/>
    </location>
</feature>
<evidence type="ECO:0000313" key="13">
    <source>
        <dbReference type="Proteomes" id="UP000663828"/>
    </source>
</evidence>
<dbReference type="AlphaFoldDB" id="A0A815WAN1"/>
<feature type="transmembrane region" description="Helical" evidence="10">
    <location>
        <begin position="141"/>
        <end position="162"/>
    </location>
</feature>
<feature type="transmembrane region" description="Helical" evidence="10">
    <location>
        <begin position="174"/>
        <end position="193"/>
    </location>
</feature>
<evidence type="ECO:0000256" key="8">
    <source>
        <dbReference type="RuleBase" id="RU000688"/>
    </source>
</evidence>
<name>A0A815WAN1_ADIRI</name>
<accession>A0A815WAN1</accession>
<feature type="transmembrane region" description="Helical" evidence="10">
    <location>
        <begin position="88"/>
        <end position="105"/>
    </location>
</feature>
<dbReference type="GO" id="GO:0005886">
    <property type="term" value="C:plasma membrane"/>
    <property type="evidence" value="ECO:0007669"/>
    <property type="project" value="TreeGrafter"/>
</dbReference>
<comment type="caution">
    <text evidence="12">The sequence shown here is derived from an EMBL/GenBank/DDBJ whole genome shotgun (WGS) entry which is preliminary data.</text>
</comment>
<feature type="transmembrane region" description="Helical" evidence="10">
    <location>
        <begin position="280"/>
        <end position="303"/>
    </location>
</feature>
<reference evidence="12" key="1">
    <citation type="submission" date="2021-02" db="EMBL/GenBank/DDBJ databases">
        <authorList>
            <person name="Nowell W R."/>
        </authorList>
    </citation>
    <scope>NUCLEOTIDE SEQUENCE</scope>
</reference>
<feature type="domain" description="G-protein coupled receptors family 1 profile" evidence="11">
    <location>
        <begin position="67"/>
        <end position="339"/>
    </location>
</feature>
<dbReference type="PANTHER" id="PTHR24243">
    <property type="entry name" value="G-PROTEIN COUPLED RECEPTOR"/>
    <property type="match status" value="1"/>
</dbReference>
<keyword evidence="4 8" id="KW-0297">G-protein coupled receptor</keyword>
<dbReference type="InterPro" id="IPR000276">
    <property type="entry name" value="GPCR_Rhodpsn"/>
</dbReference>
<evidence type="ECO:0000256" key="9">
    <source>
        <dbReference type="SAM" id="MobiDB-lite"/>
    </source>
</evidence>
<dbReference type="InterPro" id="IPR017452">
    <property type="entry name" value="GPCR_Rhodpsn_7TM"/>
</dbReference>
<dbReference type="PROSITE" id="PS00237">
    <property type="entry name" value="G_PROTEIN_RECEP_F1_1"/>
    <property type="match status" value="1"/>
</dbReference>
<evidence type="ECO:0000256" key="2">
    <source>
        <dbReference type="ARBA" id="ARBA00022692"/>
    </source>
</evidence>
<dbReference type="GO" id="GO:0004930">
    <property type="term" value="F:G protein-coupled receptor activity"/>
    <property type="evidence" value="ECO:0007669"/>
    <property type="project" value="UniProtKB-KW"/>
</dbReference>
<evidence type="ECO:0000256" key="3">
    <source>
        <dbReference type="ARBA" id="ARBA00022989"/>
    </source>
</evidence>
<keyword evidence="2 8" id="KW-0812">Transmembrane</keyword>
<gene>
    <name evidence="12" type="ORF">XAT740_LOCUS42208</name>
</gene>
<dbReference type="EMBL" id="CAJNOR010005034">
    <property type="protein sequence ID" value="CAF1541406.1"/>
    <property type="molecule type" value="Genomic_DNA"/>
</dbReference>
<dbReference type="CDD" id="cd14978">
    <property type="entry name" value="7tmA_FMRFamide_R-like"/>
    <property type="match status" value="1"/>
</dbReference>
<evidence type="ECO:0000256" key="5">
    <source>
        <dbReference type="ARBA" id="ARBA00023136"/>
    </source>
</evidence>
<evidence type="ECO:0000256" key="4">
    <source>
        <dbReference type="ARBA" id="ARBA00023040"/>
    </source>
</evidence>
<dbReference type="PANTHER" id="PTHR24243:SF230">
    <property type="entry name" value="G-PROTEIN COUPLED RECEPTORS FAMILY 1 PROFILE DOMAIN-CONTAINING PROTEIN"/>
    <property type="match status" value="1"/>
</dbReference>